<evidence type="ECO:0000259" key="6">
    <source>
        <dbReference type="PROSITE" id="PS50045"/>
    </source>
</evidence>
<sequence>MFDIKKMNYIYKEWENFVFKGIKPSDKIKDFIVESWARSLANNVNLQHNDPIYISEEKFIKKTKRSKNFIKSAVPYMRNLYNSFKGSGCTVIVADKSCCVLEVIGDEEDIEKIKVHKKRALCKEEYIGTNAIGTTIYLDKAIQILGPEHFALENHNLSCSACPVHDREGNLIGCLSISCILEDANPHILSMVTAAAGAIERQIIIESELKEKQNLIIQREKAFQSISEGIIILDTNGKIISINEKALKLADLDIKKSYIKDDIRNYIKDDIDLESIIKSKKDIVNKEKKLKLSSGSILNCILSISLIWNEKNINGLVVILKEVQEVHNLVNKMIGSTARYKFEDIIAKSNIMKATIDFAKIASNSFSNVLISGESGTGKELVAHSIHDASKRKNKPFIAINCGSIPSGLIESELFGYEGGSFTGSKKEGNPGKFELANGGTIFLDEIGDMPLEVQTSLLRVIQSKEVYRVGGKHPKKIDVRIIAATHRNLEDMVLENSFRLDLYYRLNVLNIYIPPLRERKEDIEALVECFIKEFNKKLNKKVKGLNKDSQNLLNCYEWPGNVRELSNVLERGMNLCQEDYIQNKHFPEKIFSSTDMKKNDYESSIRNNEKEFIIKILEKNNGNIKKSAEELGFSRSKIYRKLKKLNIDYKNYRN</sequence>
<dbReference type="Gene3D" id="1.10.8.60">
    <property type="match status" value="1"/>
</dbReference>
<dbReference type="PROSITE" id="PS00676">
    <property type="entry name" value="SIGMA54_INTERACT_2"/>
    <property type="match status" value="1"/>
</dbReference>
<dbReference type="Pfam" id="PF02954">
    <property type="entry name" value="HTH_8"/>
    <property type="match status" value="1"/>
</dbReference>
<dbReference type="CDD" id="cd00130">
    <property type="entry name" value="PAS"/>
    <property type="match status" value="1"/>
</dbReference>
<proteinExistence type="predicted"/>
<dbReference type="Pfam" id="PF00158">
    <property type="entry name" value="Sigma54_activat"/>
    <property type="match status" value="1"/>
</dbReference>
<evidence type="ECO:0000313" key="7">
    <source>
        <dbReference type="EMBL" id="WFD10570.1"/>
    </source>
</evidence>
<keyword evidence="5" id="KW-0804">Transcription</keyword>
<keyword evidence="3" id="KW-0805">Transcription regulation</keyword>
<dbReference type="Gene3D" id="1.10.10.60">
    <property type="entry name" value="Homeodomain-like"/>
    <property type="match status" value="1"/>
</dbReference>
<name>A0ABY8EFE6_9FIRM</name>
<keyword evidence="1" id="KW-0547">Nucleotide-binding</keyword>
<dbReference type="InterPro" id="IPR009057">
    <property type="entry name" value="Homeodomain-like_sf"/>
</dbReference>
<dbReference type="InterPro" id="IPR058031">
    <property type="entry name" value="AAA_lid_NorR"/>
</dbReference>
<evidence type="ECO:0000256" key="4">
    <source>
        <dbReference type="ARBA" id="ARBA00023125"/>
    </source>
</evidence>
<dbReference type="PRINTS" id="PR01590">
    <property type="entry name" value="HTHFIS"/>
</dbReference>
<feature type="domain" description="Sigma-54 factor interaction" evidence="6">
    <location>
        <begin position="345"/>
        <end position="575"/>
    </location>
</feature>
<dbReference type="CDD" id="cd00009">
    <property type="entry name" value="AAA"/>
    <property type="match status" value="1"/>
</dbReference>
<dbReference type="InterPro" id="IPR025662">
    <property type="entry name" value="Sigma_54_int_dom_ATP-bd_1"/>
</dbReference>
<protein>
    <submittedName>
        <fullName evidence="7">Sigma 54-interacting transcriptional regulator</fullName>
    </submittedName>
</protein>
<gene>
    <name evidence="7" type="ORF">P4S50_00420</name>
</gene>
<reference evidence="7 8" key="1">
    <citation type="submission" date="2023-03" db="EMBL/GenBank/DDBJ databases">
        <title>Complete genome sequence of Tepidibacter sp. SWIR-1, isolated from a deep-sea hydrothermal vent.</title>
        <authorList>
            <person name="Li X."/>
        </authorList>
    </citation>
    <scope>NUCLEOTIDE SEQUENCE [LARGE SCALE GENOMIC DNA]</scope>
    <source>
        <strain evidence="7 8">SWIR-1</strain>
    </source>
</reference>
<dbReference type="InterPro" id="IPR002197">
    <property type="entry name" value="HTH_Fis"/>
</dbReference>
<dbReference type="InterPro" id="IPR025944">
    <property type="entry name" value="Sigma_54_int_dom_CS"/>
</dbReference>
<dbReference type="SUPFAM" id="SSF55785">
    <property type="entry name" value="PYP-like sensor domain (PAS domain)"/>
    <property type="match status" value="1"/>
</dbReference>
<dbReference type="EMBL" id="CP120733">
    <property type="protein sequence ID" value="WFD10570.1"/>
    <property type="molecule type" value="Genomic_DNA"/>
</dbReference>
<keyword evidence="2" id="KW-0067">ATP-binding</keyword>
<dbReference type="SMART" id="SM00382">
    <property type="entry name" value="AAA"/>
    <property type="match status" value="1"/>
</dbReference>
<dbReference type="PROSITE" id="PS00688">
    <property type="entry name" value="SIGMA54_INTERACT_3"/>
    <property type="match status" value="1"/>
</dbReference>
<keyword evidence="4" id="KW-0238">DNA-binding</keyword>
<dbReference type="Gene3D" id="3.40.50.300">
    <property type="entry name" value="P-loop containing nucleotide triphosphate hydrolases"/>
    <property type="match status" value="1"/>
</dbReference>
<dbReference type="InterPro" id="IPR003593">
    <property type="entry name" value="AAA+_ATPase"/>
</dbReference>
<dbReference type="Proteomes" id="UP001222800">
    <property type="component" value="Chromosome"/>
</dbReference>
<dbReference type="RefSeq" id="WP_277732537.1">
    <property type="nucleotide sequence ID" value="NZ_CP120733.1"/>
</dbReference>
<keyword evidence="8" id="KW-1185">Reference proteome</keyword>
<dbReference type="InterPro" id="IPR025943">
    <property type="entry name" value="Sigma_54_int_dom_ATP-bd_2"/>
</dbReference>
<dbReference type="Gene3D" id="3.30.450.20">
    <property type="entry name" value="PAS domain"/>
    <property type="match status" value="1"/>
</dbReference>
<evidence type="ECO:0000313" key="8">
    <source>
        <dbReference type="Proteomes" id="UP001222800"/>
    </source>
</evidence>
<dbReference type="InterPro" id="IPR029016">
    <property type="entry name" value="GAF-like_dom_sf"/>
</dbReference>
<evidence type="ECO:0000256" key="2">
    <source>
        <dbReference type="ARBA" id="ARBA00022840"/>
    </source>
</evidence>
<dbReference type="InterPro" id="IPR027417">
    <property type="entry name" value="P-loop_NTPase"/>
</dbReference>
<dbReference type="InterPro" id="IPR002078">
    <property type="entry name" value="Sigma_54_int"/>
</dbReference>
<dbReference type="Pfam" id="PF25601">
    <property type="entry name" value="AAA_lid_14"/>
    <property type="match status" value="1"/>
</dbReference>
<evidence type="ECO:0000256" key="5">
    <source>
        <dbReference type="ARBA" id="ARBA00023163"/>
    </source>
</evidence>
<accession>A0ABY8EFE6</accession>
<dbReference type="SUPFAM" id="SSF46689">
    <property type="entry name" value="Homeodomain-like"/>
    <property type="match status" value="1"/>
</dbReference>
<evidence type="ECO:0000256" key="3">
    <source>
        <dbReference type="ARBA" id="ARBA00023015"/>
    </source>
</evidence>
<dbReference type="PANTHER" id="PTHR32071:SF57">
    <property type="entry name" value="C4-DICARBOXYLATE TRANSPORT TRANSCRIPTIONAL REGULATORY PROTEIN DCTD"/>
    <property type="match status" value="1"/>
</dbReference>
<dbReference type="PROSITE" id="PS00675">
    <property type="entry name" value="SIGMA54_INTERACT_1"/>
    <property type="match status" value="1"/>
</dbReference>
<dbReference type="PANTHER" id="PTHR32071">
    <property type="entry name" value="TRANSCRIPTIONAL REGULATORY PROTEIN"/>
    <property type="match status" value="1"/>
</dbReference>
<organism evidence="7 8">
    <name type="scientific">Tepidibacter hydrothermalis</name>
    <dbReference type="NCBI Taxonomy" id="3036126"/>
    <lineage>
        <taxon>Bacteria</taxon>
        <taxon>Bacillati</taxon>
        <taxon>Bacillota</taxon>
        <taxon>Clostridia</taxon>
        <taxon>Peptostreptococcales</taxon>
        <taxon>Peptostreptococcaceae</taxon>
        <taxon>Tepidibacter</taxon>
    </lineage>
</organism>
<evidence type="ECO:0000256" key="1">
    <source>
        <dbReference type="ARBA" id="ARBA00022741"/>
    </source>
</evidence>
<dbReference type="PROSITE" id="PS50045">
    <property type="entry name" value="SIGMA54_INTERACT_4"/>
    <property type="match status" value="1"/>
</dbReference>
<dbReference type="InterPro" id="IPR035965">
    <property type="entry name" value="PAS-like_dom_sf"/>
</dbReference>
<dbReference type="InterPro" id="IPR000014">
    <property type="entry name" value="PAS"/>
</dbReference>
<dbReference type="Pfam" id="PF13188">
    <property type="entry name" value="PAS_8"/>
    <property type="match status" value="1"/>
</dbReference>
<dbReference type="SUPFAM" id="SSF52540">
    <property type="entry name" value="P-loop containing nucleoside triphosphate hydrolases"/>
    <property type="match status" value="1"/>
</dbReference>
<dbReference type="Gene3D" id="3.30.450.40">
    <property type="match status" value="1"/>
</dbReference>